<keyword evidence="3" id="KW-1185">Reference proteome</keyword>
<proteinExistence type="predicted"/>
<keyword evidence="1" id="KW-1133">Transmembrane helix</keyword>
<reference evidence="2 3" key="1">
    <citation type="submission" date="2020-07" db="EMBL/GenBank/DDBJ databases">
        <authorList>
            <person name="Khare M."/>
        </authorList>
    </citation>
    <scope>NUCLEOTIDE SEQUENCE [LARGE SCALE GENOMIC DNA]</scope>
    <source>
        <strain evidence="2 3">P8776</strain>
    </source>
</reference>
<sequence length="36" mass="4219">NPYTLRIMSWAGIIILPAVIVAQAWSFWSFRQRVKV</sequence>
<name>A0A838WTT1_9CORY</name>
<dbReference type="AlphaFoldDB" id="A0A838WTT1"/>
<comment type="caution">
    <text evidence="2">The sequence shown here is derived from an EMBL/GenBank/DDBJ whole genome shotgun (WGS) entry which is preliminary data.</text>
</comment>
<evidence type="ECO:0000313" key="2">
    <source>
        <dbReference type="EMBL" id="MBA4505164.1"/>
    </source>
</evidence>
<dbReference type="EMBL" id="JACEOR010000292">
    <property type="protein sequence ID" value="MBA4505164.1"/>
    <property type="molecule type" value="Genomic_DNA"/>
</dbReference>
<keyword evidence="1" id="KW-0812">Transmembrane</keyword>
<evidence type="ECO:0000313" key="3">
    <source>
        <dbReference type="Proteomes" id="UP000580709"/>
    </source>
</evidence>
<organism evidence="2 3">
    <name type="scientific">Corynebacterium sanguinis</name>
    <dbReference type="NCBI Taxonomy" id="2594913"/>
    <lineage>
        <taxon>Bacteria</taxon>
        <taxon>Bacillati</taxon>
        <taxon>Actinomycetota</taxon>
        <taxon>Actinomycetes</taxon>
        <taxon>Mycobacteriales</taxon>
        <taxon>Corynebacteriaceae</taxon>
        <taxon>Corynebacterium</taxon>
    </lineage>
</organism>
<dbReference type="Proteomes" id="UP000580709">
    <property type="component" value="Unassembled WGS sequence"/>
</dbReference>
<keyword evidence="1" id="KW-0472">Membrane</keyword>
<accession>A0A838WTT1</accession>
<protein>
    <submittedName>
        <fullName evidence="2">Cytochrome d ubiquinol oxidase subunit II</fullName>
    </submittedName>
</protein>
<feature type="non-terminal residue" evidence="2">
    <location>
        <position position="1"/>
    </location>
</feature>
<gene>
    <name evidence="2" type="ORF">H0H28_07490</name>
</gene>
<feature type="transmembrane region" description="Helical" evidence="1">
    <location>
        <begin position="7"/>
        <end position="28"/>
    </location>
</feature>
<evidence type="ECO:0000256" key="1">
    <source>
        <dbReference type="SAM" id="Phobius"/>
    </source>
</evidence>